<dbReference type="Gene3D" id="1.25.40.10">
    <property type="entry name" value="Tetratricopeptide repeat domain"/>
    <property type="match status" value="1"/>
</dbReference>
<dbReference type="InterPro" id="IPR011990">
    <property type="entry name" value="TPR-like_helical_dom_sf"/>
</dbReference>
<evidence type="ECO:0000313" key="3">
    <source>
        <dbReference type="Proteomes" id="UP001189429"/>
    </source>
</evidence>
<proteinExistence type="predicted"/>
<sequence length="224" mass="23123">MAQSGSVHWSSVPSAEDLAGDVGESAFGVCSGAASGGASGSRTSNRGAEPLRPQRIELPSYLNTPARRPGGEPLSDQEQMVALKRIQDLELLAQACRRSSKGKEEGRAHFSLGVMRDNLGHYQKAIESYNHSCECARRVGTPRVAGSPTTASASIGSCWRSAPRGTAAAFPAAAGAGRRGPRCCGGRSPSTTGTEKMPTASASSWPISTLASPTLCSGKGRPPP</sequence>
<reference evidence="2" key="1">
    <citation type="submission" date="2023-10" db="EMBL/GenBank/DDBJ databases">
        <authorList>
            <person name="Chen Y."/>
            <person name="Shah S."/>
            <person name="Dougan E. K."/>
            <person name="Thang M."/>
            <person name="Chan C."/>
        </authorList>
    </citation>
    <scope>NUCLEOTIDE SEQUENCE [LARGE SCALE GENOMIC DNA]</scope>
</reference>
<accession>A0ABN9UHV1</accession>
<evidence type="ECO:0000256" key="1">
    <source>
        <dbReference type="SAM" id="MobiDB-lite"/>
    </source>
</evidence>
<feature type="region of interest" description="Disordered" evidence="1">
    <location>
        <begin position="171"/>
        <end position="224"/>
    </location>
</feature>
<organism evidence="2 3">
    <name type="scientific">Prorocentrum cordatum</name>
    <dbReference type="NCBI Taxonomy" id="2364126"/>
    <lineage>
        <taxon>Eukaryota</taxon>
        <taxon>Sar</taxon>
        <taxon>Alveolata</taxon>
        <taxon>Dinophyceae</taxon>
        <taxon>Prorocentrales</taxon>
        <taxon>Prorocentraceae</taxon>
        <taxon>Prorocentrum</taxon>
    </lineage>
</organism>
<comment type="caution">
    <text evidence="2">The sequence shown here is derived from an EMBL/GenBank/DDBJ whole genome shotgun (WGS) entry which is preliminary data.</text>
</comment>
<dbReference type="EMBL" id="CAUYUJ010015881">
    <property type="protein sequence ID" value="CAK0859242.1"/>
    <property type="molecule type" value="Genomic_DNA"/>
</dbReference>
<feature type="compositionally biased region" description="Low complexity" evidence="1">
    <location>
        <begin position="171"/>
        <end position="187"/>
    </location>
</feature>
<dbReference type="Proteomes" id="UP001189429">
    <property type="component" value="Unassembled WGS sequence"/>
</dbReference>
<feature type="compositionally biased region" description="Polar residues" evidence="1">
    <location>
        <begin position="188"/>
        <end position="215"/>
    </location>
</feature>
<feature type="region of interest" description="Disordered" evidence="1">
    <location>
        <begin position="32"/>
        <end position="76"/>
    </location>
</feature>
<evidence type="ECO:0000313" key="2">
    <source>
        <dbReference type="EMBL" id="CAK0859242.1"/>
    </source>
</evidence>
<gene>
    <name evidence="2" type="ORF">PCOR1329_LOCUS48667</name>
</gene>
<name>A0ABN9UHV1_9DINO</name>
<keyword evidence="3" id="KW-1185">Reference proteome</keyword>
<protein>
    <submittedName>
        <fullName evidence="2">Uncharacterized protein</fullName>
    </submittedName>
</protein>